<evidence type="ECO:0000256" key="7">
    <source>
        <dbReference type="ARBA" id="ARBA00022982"/>
    </source>
</evidence>
<accession>A0ABV7HF12</accession>
<dbReference type="Gene3D" id="1.20.1550.10">
    <property type="entry name" value="DsbB-like"/>
    <property type="match status" value="1"/>
</dbReference>
<keyword evidence="4 14" id="KW-1003">Cell membrane</keyword>
<evidence type="ECO:0000256" key="14">
    <source>
        <dbReference type="HAMAP-Rule" id="MF_00286"/>
    </source>
</evidence>
<evidence type="ECO:0000256" key="9">
    <source>
        <dbReference type="ARBA" id="ARBA00023002"/>
    </source>
</evidence>
<evidence type="ECO:0000256" key="3">
    <source>
        <dbReference type="ARBA" id="ARBA00022448"/>
    </source>
</evidence>
<comment type="similarity">
    <text evidence="2 14">Belongs to the DsbB family.</text>
</comment>
<keyword evidence="3 14" id="KW-0813">Transport</keyword>
<evidence type="ECO:0000313" key="17">
    <source>
        <dbReference type="Proteomes" id="UP001595476"/>
    </source>
</evidence>
<evidence type="ECO:0000256" key="5">
    <source>
        <dbReference type="ARBA" id="ARBA00022519"/>
    </source>
</evidence>
<dbReference type="InterPro" id="IPR003752">
    <property type="entry name" value="DiS_bond_form_DsbB/BdbC"/>
</dbReference>
<keyword evidence="7 14" id="KW-0249">Electron transport</keyword>
<comment type="caution">
    <text evidence="16">The sequence shown here is derived from an EMBL/GenBank/DDBJ whole genome shotgun (WGS) entry which is preliminary data.</text>
</comment>
<evidence type="ECO:0000256" key="10">
    <source>
        <dbReference type="ARBA" id="ARBA00023136"/>
    </source>
</evidence>
<evidence type="ECO:0000256" key="15">
    <source>
        <dbReference type="SAM" id="Phobius"/>
    </source>
</evidence>
<keyword evidence="10 14" id="KW-0472">Membrane</keyword>
<dbReference type="InterPro" id="IPR022920">
    <property type="entry name" value="Disulphide_bond_form_DsbB"/>
</dbReference>
<feature type="topological domain" description="Periplasmic" evidence="14">
    <location>
        <begin position="28"/>
        <end position="45"/>
    </location>
</feature>
<dbReference type="SUPFAM" id="SSF158442">
    <property type="entry name" value="DsbB-like"/>
    <property type="match status" value="1"/>
</dbReference>
<dbReference type="PANTHER" id="PTHR36570:SF3">
    <property type="entry name" value="DISULFIDE BOND FORMATION PROTEIN B"/>
    <property type="match status" value="1"/>
</dbReference>
<dbReference type="InterPro" id="IPR050183">
    <property type="entry name" value="DsbB"/>
</dbReference>
<keyword evidence="6 14" id="KW-0812">Transmembrane</keyword>
<dbReference type="HAMAP" id="MF_00286">
    <property type="entry name" value="DsbB"/>
    <property type="match status" value="1"/>
</dbReference>
<evidence type="ECO:0000256" key="4">
    <source>
        <dbReference type="ARBA" id="ARBA00022475"/>
    </source>
</evidence>
<keyword evidence="17" id="KW-1185">Reference proteome</keyword>
<evidence type="ECO:0000256" key="8">
    <source>
        <dbReference type="ARBA" id="ARBA00022989"/>
    </source>
</evidence>
<evidence type="ECO:0000256" key="6">
    <source>
        <dbReference type="ARBA" id="ARBA00022692"/>
    </source>
</evidence>
<evidence type="ECO:0000313" key="16">
    <source>
        <dbReference type="EMBL" id="MFC3152489.1"/>
    </source>
</evidence>
<keyword evidence="11 14" id="KW-1015">Disulfide bond</keyword>
<dbReference type="EMBL" id="JBHRSZ010000007">
    <property type="protein sequence ID" value="MFC3152489.1"/>
    <property type="molecule type" value="Genomic_DNA"/>
</dbReference>
<comment type="subcellular location">
    <subcellularLocation>
        <location evidence="1">Cell inner membrane</location>
        <topology evidence="1">Multi-pass membrane protein</topology>
    </subcellularLocation>
    <subcellularLocation>
        <location evidence="14">Cell membrane</location>
        <topology evidence="14">Multi-pass membrane protein</topology>
    </subcellularLocation>
</comment>
<keyword evidence="8 14" id="KW-1133">Transmembrane helix</keyword>
<gene>
    <name evidence="14" type="primary">dsbB</name>
    <name evidence="16" type="ORF">ACFOEK_15750</name>
</gene>
<comment type="caution">
    <text evidence="14">Lacks conserved residue(s) required for the propagation of feature annotation.</text>
</comment>
<proteinExistence type="inferred from homology"/>
<dbReference type="RefSeq" id="WP_386722419.1">
    <property type="nucleotide sequence ID" value="NZ_JBHRSZ010000007.1"/>
</dbReference>
<keyword evidence="5" id="KW-0997">Cell inner membrane</keyword>
<dbReference type="InterPro" id="IPR023380">
    <property type="entry name" value="DsbB-like_sf"/>
</dbReference>
<dbReference type="Pfam" id="PF02600">
    <property type="entry name" value="DsbB"/>
    <property type="match status" value="1"/>
</dbReference>
<name>A0ABV7HF12_9GAMM</name>
<feature type="transmembrane region" description="Helical" evidence="15">
    <location>
        <begin position="41"/>
        <end position="59"/>
    </location>
</feature>
<comment type="function">
    <text evidence="14">Required for disulfide bond formation in some periplasmic proteins. Acts by oxidizing the DsbA protein.</text>
</comment>
<evidence type="ECO:0000256" key="13">
    <source>
        <dbReference type="ARBA" id="ARBA00023284"/>
    </source>
</evidence>
<evidence type="ECO:0000256" key="1">
    <source>
        <dbReference type="ARBA" id="ARBA00004429"/>
    </source>
</evidence>
<evidence type="ECO:0000256" key="2">
    <source>
        <dbReference type="ARBA" id="ARBA00008823"/>
    </source>
</evidence>
<keyword evidence="9 14" id="KW-0560">Oxidoreductase</keyword>
<feature type="transmembrane region" description="Helical" evidence="15">
    <location>
        <begin position="71"/>
        <end position="91"/>
    </location>
</feature>
<sequence>MFFLTNFRALSSITVLVSIALLAAAYYFELVVGLEPCPMCMMQRIIVFVLGWVALIAAIHNPEKPLGRKAYASTAGLVGLAGVAIAIRHSWIQAFPPEDIPDCGAPLEYMLDILPFQEILTYMLTGSASCTEVSWNFLGLTMPNWMIVIFLGYMVYGLLLWKTAKQTNV</sequence>
<feature type="transmembrane region" description="Helical" evidence="15">
    <location>
        <begin position="142"/>
        <end position="161"/>
    </location>
</feature>
<feature type="topological domain" description="Cytoplasmic" evidence="14">
    <location>
        <begin position="1"/>
        <end position="10"/>
    </location>
</feature>
<evidence type="ECO:0000256" key="12">
    <source>
        <dbReference type="ARBA" id="ARBA00023186"/>
    </source>
</evidence>
<protein>
    <recommendedName>
        <fullName evidence="14">Disulfide bond formation protein B</fullName>
    </recommendedName>
    <alternativeName>
        <fullName evidence="14">Disulfide oxidoreductase</fullName>
    </alternativeName>
</protein>
<reference evidence="17" key="1">
    <citation type="journal article" date="2019" name="Int. J. Syst. Evol. Microbiol.">
        <title>The Global Catalogue of Microorganisms (GCM) 10K type strain sequencing project: providing services to taxonomists for standard genome sequencing and annotation.</title>
        <authorList>
            <consortium name="The Broad Institute Genomics Platform"/>
            <consortium name="The Broad Institute Genome Sequencing Center for Infectious Disease"/>
            <person name="Wu L."/>
            <person name="Ma J."/>
        </authorList>
    </citation>
    <scope>NUCLEOTIDE SEQUENCE [LARGE SCALE GENOMIC DNA]</scope>
    <source>
        <strain evidence="17">KCTC 52438</strain>
    </source>
</reference>
<organism evidence="16 17">
    <name type="scientific">Litoribrevibacter euphylliae</name>
    <dbReference type="NCBI Taxonomy" id="1834034"/>
    <lineage>
        <taxon>Bacteria</taxon>
        <taxon>Pseudomonadati</taxon>
        <taxon>Pseudomonadota</taxon>
        <taxon>Gammaproteobacteria</taxon>
        <taxon>Oceanospirillales</taxon>
        <taxon>Oceanospirillaceae</taxon>
        <taxon>Litoribrevibacter</taxon>
    </lineage>
</organism>
<keyword evidence="13 14" id="KW-0676">Redox-active center</keyword>
<dbReference type="Proteomes" id="UP001595476">
    <property type="component" value="Unassembled WGS sequence"/>
</dbReference>
<evidence type="ECO:0000256" key="11">
    <source>
        <dbReference type="ARBA" id="ARBA00023157"/>
    </source>
</evidence>
<keyword evidence="12 14" id="KW-0143">Chaperone</keyword>
<feature type="topological domain" description="Cytoplasmic" evidence="14">
    <location>
        <begin position="164"/>
        <end position="169"/>
    </location>
</feature>
<dbReference type="PANTHER" id="PTHR36570">
    <property type="entry name" value="DISULFIDE BOND FORMATION PROTEIN B"/>
    <property type="match status" value="1"/>
</dbReference>
<feature type="disulfide bond" description="Redox-active" evidence="14">
    <location>
        <begin position="37"/>
        <end position="40"/>
    </location>
</feature>